<dbReference type="EMBL" id="NCKW01011163">
    <property type="protein sequence ID" value="POM64189.1"/>
    <property type="molecule type" value="Genomic_DNA"/>
</dbReference>
<keyword evidence="2" id="KW-0812">Transmembrane</keyword>
<keyword evidence="3" id="KW-0732">Signal</keyword>
<reference evidence="4 5" key="1">
    <citation type="journal article" date="2017" name="Genome Biol. Evol.">
        <title>Phytophthora megakarya and P. palmivora, closely related causal agents of cacao black pod rot, underwent increases in genome sizes and gene numbers by different mechanisms.</title>
        <authorList>
            <person name="Ali S.S."/>
            <person name="Shao J."/>
            <person name="Lary D.J."/>
            <person name="Kronmiller B."/>
            <person name="Shen D."/>
            <person name="Strem M.D."/>
            <person name="Amoako-Attah I."/>
            <person name="Akrofi A.Y."/>
            <person name="Begoude B.A."/>
            <person name="Ten Hoopen G.M."/>
            <person name="Coulibaly K."/>
            <person name="Kebe B.I."/>
            <person name="Melnick R.L."/>
            <person name="Guiltinan M.J."/>
            <person name="Tyler B.M."/>
            <person name="Meinhardt L.W."/>
            <person name="Bailey B.A."/>
        </authorList>
    </citation>
    <scope>NUCLEOTIDE SEQUENCE [LARGE SCALE GENOMIC DNA]</scope>
    <source>
        <strain evidence="5">sbr112.9</strain>
    </source>
</reference>
<evidence type="ECO:0000313" key="5">
    <source>
        <dbReference type="Proteomes" id="UP000237271"/>
    </source>
</evidence>
<dbReference type="AlphaFoldDB" id="A0A2P4XF71"/>
<keyword evidence="2" id="KW-1133">Transmembrane helix</keyword>
<evidence type="ECO:0000256" key="1">
    <source>
        <dbReference type="SAM" id="MobiDB-lite"/>
    </source>
</evidence>
<organism evidence="4 5">
    <name type="scientific">Phytophthora palmivora</name>
    <dbReference type="NCBI Taxonomy" id="4796"/>
    <lineage>
        <taxon>Eukaryota</taxon>
        <taxon>Sar</taxon>
        <taxon>Stramenopiles</taxon>
        <taxon>Oomycota</taxon>
        <taxon>Peronosporomycetes</taxon>
        <taxon>Peronosporales</taxon>
        <taxon>Peronosporaceae</taxon>
        <taxon>Phytophthora</taxon>
    </lineage>
</organism>
<feature type="chain" id="PRO_5015151044" description="Secreted RxLR effector peptide protein" evidence="3">
    <location>
        <begin position="22"/>
        <end position="423"/>
    </location>
</feature>
<keyword evidence="2" id="KW-0472">Membrane</keyword>
<feature type="transmembrane region" description="Helical" evidence="2">
    <location>
        <begin position="382"/>
        <end position="400"/>
    </location>
</feature>
<gene>
    <name evidence="4" type="ORF">PHPALM_20316</name>
</gene>
<name>A0A2P4XF71_9STRA</name>
<evidence type="ECO:0008006" key="6">
    <source>
        <dbReference type="Google" id="ProtNLM"/>
    </source>
</evidence>
<comment type="caution">
    <text evidence="4">The sequence shown here is derived from an EMBL/GenBank/DDBJ whole genome shotgun (WGS) entry which is preliminary data.</text>
</comment>
<accession>A0A2P4XF71</accession>
<protein>
    <recommendedName>
        <fullName evidence="6">Secreted RxLR effector peptide protein</fullName>
    </recommendedName>
</protein>
<dbReference type="Proteomes" id="UP000237271">
    <property type="component" value="Unassembled WGS sequence"/>
</dbReference>
<sequence>MRLTFFLTLLLVTFIVDFISAENVFFVKNVDNGFRRLRVSADVQEERGASESVAKLISGLKGSGHDTVAKLQKILASNPALKATDEEVAKVSILVKKANAGDGIGFTDVQMANLAKNFASLQKQAQLSDEQVYQMAKVLADAKRLEDVIKLGDGEVAKVIEMFKKASAGAGGVKFADDELASVGRIFAVGQKRAGLSDDQVSKLSKMFSEADMADDIFKATDDEVAKMSVLVKKANAGDGVGLTDDQVAGFAMIFASAQRTAQLTDDQAFKLVKLIVDAKRLDDIVAVSDDEAAKVIEMFKKANAGASGVKFTDDELVNMGRVFAGAQKRASLSDDQVNNLVKLFTEAKKANKISDESVTKLSQELVPVAKDKKSWSTMKKVIVGTLGATVGIAVIAGVVKLASRDSTTPPPDTATASTSGSA</sequence>
<keyword evidence="5" id="KW-1185">Reference proteome</keyword>
<evidence type="ECO:0000313" key="4">
    <source>
        <dbReference type="EMBL" id="POM64189.1"/>
    </source>
</evidence>
<evidence type="ECO:0000256" key="3">
    <source>
        <dbReference type="SAM" id="SignalP"/>
    </source>
</evidence>
<feature type="region of interest" description="Disordered" evidence="1">
    <location>
        <begin position="404"/>
        <end position="423"/>
    </location>
</feature>
<feature type="signal peptide" evidence="3">
    <location>
        <begin position="1"/>
        <end position="21"/>
    </location>
</feature>
<proteinExistence type="predicted"/>
<evidence type="ECO:0000256" key="2">
    <source>
        <dbReference type="SAM" id="Phobius"/>
    </source>
</evidence>